<evidence type="ECO:0000256" key="6">
    <source>
        <dbReference type="ARBA" id="ARBA00025708"/>
    </source>
</evidence>
<evidence type="ECO:0000256" key="4">
    <source>
        <dbReference type="ARBA" id="ARBA00022679"/>
    </source>
</evidence>
<dbReference type="FunCoup" id="B3RVC4">
    <property type="interactions" value="472"/>
</dbReference>
<dbReference type="OMA" id="FGFECPP"/>
<dbReference type="InterPro" id="IPR045088">
    <property type="entry name" value="ALAT1/2-like"/>
</dbReference>
<dbReference type="GO" id="GO:0042853">
    <property type="term" value="P:L-alanine catabolic process"/>
    <property type="evidence" value="ECO:0007669"/>
    <property type="project" value="UniProtKB-UniPathway"/>
</dbReference>
<dbReference type="Gene3D" id="3.90.1150.10">
    <property type="entry name" value="Aspartate Aminotransferase, domain 1"/>
    <property type="match status" value="1"/>
</dbReference>
<dbReference type="EC" id="2.6.1.2" evidence="8"/>
<dbReference type="eggNOG" id="KOG0258">
    <property type="taxonomic scope" value="Eukaryota"/>
</dbReference>
<evidence type="ECO:0000256" key="8">
    <source>
        <dbReference type="ARBA" id="ARBA00026106"/>
    </source>
</evidence>
<comment type="cofactor">
    <cofactor evidence="1">
        <name>pyridoxal 5'-phosphate</name>
        <dbReference type="ChEBI" id="CHEBI:597326"/>
    </cofactor>
</comment>
<dbReference type="FunFam" id="1.10.287.1970:FF:000001">
    <property type="entry name" value="Alanine aminotransferase 2"/>
    <property type="match status" value="1"/>
</dbReference>
<evidence type="ECO:0000256" key="7">
    <source>
        <dbReference type="ARBA" id="ARBA00025785"/>
    </source>
</evidence>
<comment type="subunit">
    <text evidence="2">Homodimer.</text>
</comment>
<keyword evidence="4" id="KW-0808">Transferase</keyword>
<dbReference type="Gene3D" id="3.40.640.10">
    <property type="entry name" value="Type I PLP-dependent aspartate aminotransferase-like (Major domain)"/>
    <property type="match status" value="1"/>
</dbReference>
<dbReference type="OrthoDB" id="1732682at2759"/>
<dbReference type="InterPro" id="IPR015422">
    <property type="entry name" value="PyrdxlP-dep_Trfase_small"/>
</dbReference>
<accession>B3RVC4</accession>
<dbReference type="InterPro" id="IPR015421">
    <property type="entry name" value="PyrdxlP-dep_Trfase_major"/>
</dbReference>
<keyword evidence="5" id="KW-0663">Pyridoxal phosphate</keyword>
<dbReference type="PANTHER" id="PTHR11751">
    <property type="entry name" value="ALANINE AMINOTRANSFERASE"/>
    <property type="match status" value="1"/>
</dbReference>
<dbReference type="EMBL" id="DS985244">
    <property type="protein sequence ID" value="EDV25969.1"/>
    <property type="molecule type" value="Genomic_DNA"/>
</dbReference>
<dbReference type="CTD" id="6753215"/>
<evidence type="ECO:0000313" key="12">
    <source>
        <dbReference type="Proteomes" id="UP000009022"/>
    </source>
</evidence>
<dbReference type="HOGENOM" id="CLU_014254_3_0_1"/>
<keyword evidence="12" id="KW-1185">Reference proteome</keyword>
<feature type="domain" description="Aminotransferase class I/classII large" evidence="10">
    <location>
        <begin position="92"/>
        <end position="455"/>
    </location>
</feature>
<dbReference type="InParanoid" id="B3RVC4"/>
<reference evidence="11 12" key="1">
    <citation type="journal article" date="2008" name="Nature">
        <title>The Trichoplax genome and the nature of placozoans.</title>
        <authorList>
            <person name="Srivastava M."/>
            <person name="Begovic E."/>
            <person name="Chapman J."/>
            <person name="Putnam N.H."/>
            <person name="Hellsten U."/>
            <person name="Kawashima T."/>
            <person name="Kuo A."/>
            <person name="Mitros T."/>
            <person name="Salamov A."/>
            <person name="Carpenter M.L."/>
            <person name="Signorovitch A.Y."/>
            <person name="Moreno M.A."/>
            <person name="Kamm K."/>
            <person name="Grimwood J."/>
            <person name="Schmutz J."/>
            <person name="Shapiro H."/>
            <person name="Grigoriev I.V."/>
            <person name="Buss L.W."/>
            <person name="Schierwater B."/>
            <person name="Dellaporta S.L."/>
            <person name="Rokhsar D.S."/>
        </authorList>
    </citation>
    <scope>NUCLEOTIDE SEQUENCE [LARGE SCALE GENOMIC DNA]</scope>
    <source>
        <strain evidence="11 12">Grell-BS-1999</strain>
    </source>
</reference>
<dbReference type="STRING" id="10228.B3RVC4"/>
<dbReference type="InterPro" id="IPR004839">
    <property type="entry name" value="Aminotransferase_I/II_large"/>
</dbReference>
<evidence type="ECO:0000256" key="9">
    <source>
        <dbReference type="ARBA" id="ARBA00047412"/>
    </source>
</evidence>
<dbReference type="PANTHER" id="PTHR11751:SF29">
    <property type="entry name" value="ALANINE TRANSAMINASE"/>
    <property type="match status" value="1"/>
</dbReference>
<dbReference type="AlphaFoldDB" id="B3RVC4"/>
<dbReference type="RefSeq" id="XP_002112002.1">
    <property type="nucleotide sequence ID" value="XM_002111966.1"/>
</dbReference>
<dbReference type="PhylomeDB" id="B3RVC4"/>
<evidence type="ECO:0000256" key="2">
    <source>
        <dbReference type="ARBA" id="ARBA00011738"/>
    </source>
</evidence>
<dbReference type="GeneID" id="6753215"/>
<dbReference type="GO" id="GO:0004021">
    <property type="term" value="F:L-alanine:2-oxoglutarate aminotransferase activity"/>
    <property type="evidence" value="ECO:0007669"/>
    <property type="project" value="UniProtKB-EC"/>
</dbReference>
<evidence type="ECO:0000256" key="5">
    <source>
        <dbReference type="ARBA" id="ARBA00022898"/>
    </source>
</evidence>
<dbReference type="FunFam" id="3.90.1150.10:FF:000010">
    <property type="entry name" value="Alanine aminotransferase 2"/>
    <property type="match status" value="1"/>
</dbReference>
<proteinExistence type="inferred from homology"/>
<dbReference type="InterPro" id="IPR015424">
    <property type="entry name" value="PyrdxlP-dep_Trfase"/>
</dbReference>
<dbReference type="GO" id="GO:0030170">
    <property type="term" value="F:pyridoxal phosphate binding"/>
    <property type="evidence" value="ECO:0007669"/>
    <property type="project" value="InterPro"/>
</dbReference>
<comment type="pathway">
    <text evidence="6">Amino-acid degradation; L-alanine degradation via transaminase pathway; pyruvate from L-alanine: step 1/1.</text>
</comment>
<evidence type="ECO:0000256" key="1">
    <source>
        <dbReference type="ARBA" id="ARBA00001933"/>
    </source>
</evidence>
<comment type="catalytic activity">
    <reaction evidence="9">
        <text>L-alanine + 2-oxoglutarate = pyruvate + L-glutamate</text>
        <dbReference type="Rhea" id="RHEA:19453"/>
        <dbReference type="ChEBI" id="CHEBI:15361"/>
        <dbReference type="ChEBI" id="CHEBI:16810"/>
        <dbReference type="ChEBI" id="CHEBI:29985"/>
        <dbReference type="ChEBI" id="CHEBI:57972"/>
        <dbReference type="EC" id="2.6.1.2"/>
    </reaction>
</comment>
<organism evidence="11 12">
    <name type="scientific">Trichoplax adhaerens</name>
    <name type="common">Trichoplax reptans</name>
    <dbReference type="NCBI Taxonomy" id="10228"/>
    <lineage>
        <taxon>Eukaryota</taxon>
        <taxon>Metazoa</taxon>
        <taxon>Placozoa</taxon>
        <taxon>Uniplacotomia</taxon>
        <taxon>Trichoplacea</taxon>
        <taxon>Trichoplacidae</taxon>
        <taxon>Trichoplax</taxon>
    </lineage>
</organism>
<evidence type="ECO:0000259" key="10">
    <source>
        <dbReference type="Pfam" id="PF00155"/>
    </source>
</evidence>
<dbReference type="FunFam" id="3.40.640.10:FF:000129">
    <property type="entry name" value="Alanine aminotransferase 2"/>
    <property type="match status" value="1"/>
</dbReference>
<dbReference type="SUPFAM" id="SSF53383">
    <property type="entry name" value="PLP-dependent transferases"/>
    <property type="match status" value="1"/>
</dbReference>
<dbReference type="UniPathway" id="UPA00528">
    <property type="reaction ID" value="UER00586"/>
</dbReference>
<evidence type="ECO:0000313" key="11">
    <source>
        <dbReference type="EMBL" id="EDV25969.1"/>
    </source>
</evidence>
<keyword evidence="3" id="KW-0032">Aminotransferase</keyword>
<dbReference type="CDD" id="cd00609">
    <property type="entry name" value="AAT_like"/>
    <property type="match status" value="1"/>
</dbReference>
<evidence type="ECO:0000256" key="3">
    <source>
        <dbReference type="ARBA" id="ARBA00022576"/>
    </source>
</evidence>
<protein>
    <recommendedName>
        <fullName evidence="8">alanine transaminase</fullName>
        <ecNumber evidence="8">2.6.1.2</ecNumber>
    </recommendedName>
</protein>
<sequence length="469" mass="52152">MNQNIVKMEYAVRGILPIRAMELARELKQGVKKPFDSIIFANIGDPHAMGQQPTTFFRQVVACCDYPELMNYNVFPNDVKRRASKLLSGIGGGGIGSYSDSQGPLKLREDVAQSISDGKHDCNPDDIFLCAGATDGIKSVLHLIDFGQGKDRTGVLTPIPQYPLYSATLTEMNLVQIKYYLDEDNAWAINVDSVHSIVQKAREKCTPRALVVINPGNPTGQCFSRRNVEDIVRYCSKEGLIIIADEVYQENIYAKGMQFHSFRKVANDIGLGPNDITIASFYSASKGYMGECGYRAGFMELYGLDPVVKNQFRKHRTANLCSSNAGQVIMNCIVNPPKPGDESYELFAKERENVLMSLTDKASKVSEAFNSIKGVKCNRIDGAMYAFPSITLPKRAIEAANSAKMAPDTFFCLDFLENTGICVVPGSGFGQREGTYHFRTTILPDTEKMQRFLVAFEDFYKKFVAKYTD</sequence>
<comment type="similarity">
    <text evidence="7">Belongs to the class-I pyridoxal-phosphate-dependent aminotransferase family. Alanine aminotransferase subfamily.</text>
</comment>
<name>B3RVC4_TRIAD</name>
<dbReference type="KEGG" id="tad:TRIADDRAFT_50189"/>
<gene>
    <name evidence="11" type="ORF">TRIADDRAFT_50189</name>
</gene>
<dbReference type="Gene3D" id="1.10.287.1970">
    <property type="match status" value="1"/>
</dbReference>
<dbReference type="Proteomes" id="UP000009022">
    <property type="component" value="Unassembled WGS sequence"/>
</dbReference>
<dbReference type="Pfam" id="PF00155">
    <property type="entry name" value="Aminotran_1_2"/>
    <property type="match status" value="1"/>
</dbReference>